<keyword evidence="2" id="KW-1133">Transmembrane helix</keyword>
<organism evidence="4">
    <name type="scientific">Aphanomyces astaci</name>
    <name type="common">Crayfish plague agent</name>
    <dbReference type="NCBI Taxonomy" id="112090"/>
    <lineage>
        <taxon>Eukaryota</taxon>
        <taxon>Sar</taxon>
        <taxon>Stramenopiles</taxon>
        <taxon>Oomycota</taxon>
        <taxon>Saprolegniomycetes</taxon>
        <taxon>Saprolegniales</taxon>
        <taxon>Verrucalvaceae</taxon>
        <taxon>Aphanomyces</taxon>
    </lineage>
</organism>
<evidence type="ECO:0000256" key="3">
    <source>
        <dbReference type="SAM" id="SignalP"/>
    </source>
</evidence>
<feature type="compositionally biased region" description="Low complexity" evidence="1">
    <location>
        <begin position="77"/>
        <end position="93"/>
    </location>
</feature>
<reference evidence="4" key="1">
    <citation type="submission" date="2013-12" db="EMBL/GenBank/DDBJ databases">
        <title>The Genome Sequence of Aphanomyces astaci APO3.</title>
        <authorList>
            <consortium name="The Broad Institute Genomics Platform"/>
            <person name="Russ C."/>
            <person name="Tyler B."/>
            <person name="van West P."/>
            <person name="Dieguez-Uribeondo J."/>
            <person name="Young S.K."/>
            <person name="Zeng Q."/>
            <person name="Gargeya S."/>
            <person name="Fitzgerald M."/>
            <person name="Abouelleil A."/>
            <person name="Alvarado L."/>
            <person name="Chapman S.B."/>
            <person name="Gainer-Dewar J."/>
            <person name="Goldberg J."/>
            <person name="Griggs A."/>
            <person name="Gujja S."/>
            <person name="Hansen M."/>
            <person name="Howarth C."/>
            <person name="Imamovic A."/>
            <person name="Ireland A."/>
            <person name="Larimer J."/>
            <person name="McCowan C."/>
            <person name="Murphy C."/>
            <person name="Pearson M."/>
            <person name="Poon T.W."/>
            <person name="Priest M."/>
            <person name="Roberts A."/>
            <person name="Saif S."/>
            <person name="Shea T."/>
            <person name="Sykes S."/>
            <person name="Wortman J."/>
            <person name="Nusbaum C."/>
            <person name="Birren B."/>
        </authorList>
    </citation>
    <scope>NUCLEOTIDE SEQUENCE [LARGE SCALE GENOMIC DNA]</scope>
    <source>
        <strain evidence="4">APO3</strain>
    </source>
</reference>
<feature type="compositionally biased region" description="Low complexity" evidence="1">
    <location>
        <begin position="356"/>
        <end position="367"/>
    </location>
</feature>
<feature type="region of interest" description="Disordered" evidence="1">
    <location>
        <begin position="220"/>
        <end position="257"/>
    </location>
</feature>
<feature type="compositionally biased region" description="Low complexity" evidence="1">
    <location>
        <begin position="32"/>
        <end position="69"/>
    </location>
</feature>
<feature type="compositionally biased region" description="Basic and acidic residues" evidence="1">
    <location>
        <begin position="339"/>
        <end position="348"/>
    </location>
</feature>
<keyword evidence="3" id="KW-0732">Signal</keyword>
<dbReference type="AlphaFoldDB" id="W4H3R9"/>
<feature type="compositionally biased region" description="Polar residues" evidence="1">
    <location>
        <begin position="381"/>
        <end position="395"/>
    </location>
</feature>
<feature type="chain" id="PRO_5004842802" description="Mid2 domain-containing protein" evidence="3">
    <location>
        <begin position="20"/>
        <end position="419"/>
    </location>
</feature>
<evidence type="ECO:0000313" key="4">
    <source>
        <dbReference type="EMBL" id="ETV86635.1"/>
    </source>
</evidence>
<name>W4H3R9_APHAT</name>
<keyword evidence="2" id="KW-0812">Transmembrane</keyword>
<protein>
    <recommendedName>
        <fullName evidence="5">Mid2 domain-containing protein</fullName>
    </recommendedName>
</protein>
<accession>W4H3R9</accession>
<dbReference type="RefSeq" id="XP_009823434.1">
    <property type="nucleotide sequence ID" value="XM_009825132.1"/>
</dbReference>
<evidence type="ECO:0000256" key="1">
    <source>
        <dbReference type="SAM" id="MobiDB-lite"/>
    </source>
</evidence>
<feature type="compositionally biased region" description="Low complexity" evidence="1">
    <location>
        <begin position="100"/>
        <end position="149"/>
    </location>
</feature>
<evidence type="ECO:0008006" key="5">
    <source>
        <dbReference type="Google" id="ProtNLM"/>
    </source>
</evidence>
<dbReference type="OrthoDB" id="78813at2759"/>
<evidence type="ECO:0000256" key="2">
    <source>
        <dbReference type="SAM" id="Phobius"/>
    </source>
</evidence>
<feature type="region of interest" description="Disordered" evidence="1">
    <location>
        <begin position="32"/>
        <end position="152"/>
    </location>
</feature>
<feature type="signal peptide" evidence="3">
    <location>
        <begin position="1"/>
        <end position="19"/>
    </location>
</feature>
<proteinExistence type="predicted"/>
<feature type="transmembrane region" description="Helical" evidence="2">
    <location>
        <begin position="189"/>
        <end position="211"/>
    </location>
</feature>
<dbReference type="GeneID" id="20803759"/>
<gene>
    <name evidence="4" type="ORF">H257_01763</name>
</gene>
<dbReference type="EMBL" id="KI913116">
    <property type="protein sequence ID" value="ETV86635.1"/>
    <property type="molecule type" value="Genomic_DNA"/>
</dbReference>
<feature type="region of interest" description="Disordered" evidence="1">
    <location>
        <begin position="311"/>
        <end position="419"/>
    </location>
</feature>
<keyword evidence="2" id="KW-0472">Membrane</keyword>
<dbReference type="VEuPathDB" id="FungiDB:H257_01763"/>
<feature type="compositionally biased region" description="Basic and acidic residues" evidence="1">
    <location>
        <begin position="396"/>
        <end position="419"/>
    </location>
</feature>
<sequence>MRVGSIVLAAVMATTMAGSANLRALQDTSPIVTTTTSTPTTSATTTTTRTPTATTATPTTSVPATTIPSTPKPPTTSSPSTTSSTSPSTTAPTTTPPAPTTSALSQSTTIPSTPKPTTTSSPSTTLSKSQDPQKPPATTTTTTPSTDAPIVTNPVVDSPLIIVTDTVTTTSKPTLGLASTDKGTSTGTYLGIGAGVLAGLGLIGAIIYFLLKRQNDDNNDDDQVSPGFKDLGNDPTYGAPAPAAYKANPPPQKYEPTKLAPANYTVHEPQPQPSPSPVPILQAPTVEYHNIHTNNSTILNTFRSAQEDNDFEEAHPHGSNRHMNEGGAYGGGGKVWTSAKHEDSHGEVGFDPEFESSSYNSSANQSAFNDDYDLQSEGSRDSSFGTRNSFQSHMSSDLDHNDFPVHKEPSAAERGSYEL</sequence>